<dbReference type="EMBL" id="CAJHJT010000012">
    <property type="protein sequence ID" value="CAD6999311.1"/>
    <property type="molecule type" value="Genomic_DNA"/>
</dbReference>
<dbReference type="OrthoDB" id="442352at2759"/>
<gene>
    <name evidence="1" type="ORF">CCAP1982_LOCUS7839</name>
</gene>
<reference evidence="1" key="1">
    <citation type="submission" date="2020-11" db="EMBL/GenBank/DDBJ databases">
        <authorList>
            <person name="Whitehead M."/>
        </authorList>
    </citation>
    <scope>NUCLEOTIDE SEQUENCE</scope>
    <source>
        <strain evidence="1">EGII</strain>
    </source>
</reference>
<keyword evidence="2" id="KW-1185">Reference proteome</keyword>
<evidence type="ECO:0000313" key="1">
    <source>
        <dbReference type="EMBL" id="CAD6999311.1"/>
    </source>
</evidence>
<proteinExistence type="predicted"/>
<protein>
    <submittedName>
        <fullName evidence="1">(Mediterranean fruit fly) hypothetical protein</fullName>
    </submittedName>
</protein>
<organism evidence="1 2">
    <name type="scientific">Ceratitis capitata</name>
    <name type="common">Mediterranean fruit fly</name>
    <name type="synonym">Tephritis capitata</name>
    <dbReference type="NCBI Taxonomy" id="7213"/>
    <lineage>
        <taxon>Eukaryota</taxon>
        <taxon>Metazoa</taxon>
        <taxon>Ecdysozoa</taxon>
        <taxon>Arthropoda</taxon>
        <taxon>Hexapoda</taxon>
        <taxon>Insecta</taxon>
        <taxon>Pterygota</taxon>
        <taxon>Neoptera</taxon>
        <taxon>Endopterygota</taxon>
        <taxon>Diptera</taxon>
        <taxon>Brachycera</taxon>
        <taxon>Muscomorpha</taxon>
        <taxon>Tephritoidea</taxon>
        <taxon>Tephritidae</taxon>
        <taxon>Ceratitis</taxon>
        <taxon>Ceratitis</taxon>
    </lineage>
</organism>
<name>A0A811UKN4_CERCA</name>
<dbReference type="AlphaFoldDB" id="A0A811UKN4"/>
<sequence length="96" mass="11163">MENARTRPAFRITDDLNDNYELSSNSGVAYGWYEAGEDEVERETKIQELMQRIRSWIRLSRNEKEAMFLATIHLPVLPYMSTQQVAVDSAAVSFFR</sequence>
<accession>A0A811UKN4</accession>
<comment type="caution">
    <text evidence="1">The sequence shown here is derived from an EMBL/GenBank/DDBJ whole genome shotgun (WGS) entry which is preliminary data.</text>
</comment>
<dbReference type="Proteomes" id="UP000606786">
    <property type="component" value="Unassembled WGS sequence"/>
</dbReference>
<evidence type="ECO:0000313" key="2">
    <source>
        <dbReference type="Proteomes" id="UP000606786"/>
    </source>
</evidence>